<gene>
    <name evidence="1" type="ORF">J5474_05840</name>
</gene>
<dbReference type="Proteomes" id="UP000675940">
    <property type="component" value="Unassembled WGS sequence"/>
</dbReference>
<evidence type="ECO:0000313" key="1">
    <source>
        <dbReference type="EMBL" id="MBP0482012.1"/>
    </source>
</evidence>
<keyword evidence="2" id="KW-1185">Reference proteome</keyword>
<comment type="caution">
    <text evidence="1">The sequence shown here is derived from an EMBL/GenBank/DDBJ whole genome shotgun (WGS) entry which is preliminary data.</text>
</comment>
<reference evidence="1" key="1">
    <citation type="submission" date="2021-03" db="EMBL/GenBank/DDBJ databases">
        <title>Sagittula salina sp. nov. strain M10.9X isolated from the marine waste.</title>
        <authorList>
            <person name="Satari L."/>
            <person name="Molina-Menor E."/>
            <person name="Vidal-Verdu A."/>
            <person name="Pascual J."/>
            <person name="Pereto J."/>
            <person name="Porcar M."/>
        </authorList>
    </citation>
    <scope>NUCLEOTIDE SEQUENCE</scope>
    <source>
        <strain evidence="1">M10.9X</strain>
    </source>
</reference>
<accession>A0A940S0G8</accession>
<dbReference type="AlphaFoldDB" id="A0A940S0G8"/>
<dbReference type="EMBL" id="JAGISH010000002">
    <property type="protein sequence ID" value="MBP0482012.1"/>
    <property type="molecule type" value="Genomic_DNA"/>
</dbReference>
<dbReference type="RefSeq" id="WP_209359855.1">
    <property type="nucleotide sequence ID" value="NZ_JAGISH010000002.1"/>
</dbReference>
<sequence>MTIKKILRRTLRNVLRDKASRRWSFVRRTPKSPLARARARFLKVRA</sequence>
<organism evidence="1 2">
    <name type="scientific">Sagittula salina</name>
    <dbReference type="NCBI Taxonomy" id="2820268"/>
    <lineage>
        <taxon>Bacteria</taxon>
        <taxon>Pseudomonadati</taxon>
        <taxon>Pseudomonadota</taxon>
        <taxon>Alphaproteobacteria</taxon>
        <taxon>Rhodobacterales</taxon>
        <taxon>Roseobacteraceae</taxon>
        <taxon>Sagittula</taxon>
    </lineage>
</organism>
<protein>
    <submittedName>
        <fullName evidence="1">Uncharacterized protein</fullName>
    </submittedName>
</protein>
<name>A0A940S0G8_9RHOB</name>
<evidence type="ECO:0000313" key="2">
    <source>
        <dbReference type="Proteomes" id="UP000675940"/>
    </source>
</evidence>
<proteinExistence type="predicted"/>